<sequence length="158" mass="18064">MLAFMASKGLVFTLEDETDGPDTLTRWEYSPDSELLNSSRLDFLLVSDNIADITSRSITQISPISDHMLIDVVVAQKKPRKQEWSIKPSTLRDPEWKSVTSMAIDSHIKIMDCGTLLSPTQRQGKLKKLIKEVSKKYEKEKYEKFQKEKIEAEKNGIS</sequence>
<gene>
    <name evidence="1" type="ORF">DSO57_1011867</name>
</gene>
<proteinExistence type="predicted"/>
<organism evidence="1 2">
    <name type="scientific">Entomophthora muscae</name>
    <dbReference type="NCBI Taxonomy" id="34485"/>
    <lineage>
        <taxon>Eukaryota</taxon>
        <taxon>Fungi</taxon>
        <taxon>Fungi incertae sedis</taxon>
        <taxon>Zoopagomycota</taxon>
        <taxon>Entomophthoromycotina</taxon>
        <taxon>Entomophthoromycetes</taxon>
        <taxon>Entomophthorales</taxon>
        <taxon>Entomophthoraceae</taxon>
        <taxon>Entomophthora</taxon>
    </lineage>
</organism>
<dbReference type="Proteomes" id="UP001165960">
    <property type="component" value="Unassembled WGS sequence"/>
</dbReference>
<protein>
    <submittedName>
        <fullName evidence="1">Uncharacterized protein</fullName>
    </submittedName>
</protein>
<accession>A0ACC2S8L2</accession>
<dbReference type="EMBL" id="QTSX02005721">
    <property type="protein sequence ID" value="KAJ9058491.1"/>
    <property type="molecule type" value="Genomic_DNA"/>
</dbReference>
<reference evidence="1" key="1">
    <citation type="submission" date="2022-04" db="EMBL/GenBank/DDBJ databases">
        <title>Genome of the entomopathogenic fungus Entomophthora muscae.</title>
        <authorList>
            <person name="Elya C."/>
            <person name="Lovett B.R."/>
            <person name="Lee E."/>
            <person name="Macias A.M."/>
            <person name="Hajek A.E."/>
            <person name="De Bivort B.L."/>
            <person name="Kasson M.T."/>
            <person name="De Fine Licht H.H."/>
            <person name="Stajich J.E."/>
        </authorList>
    </citation>
    <scope>NUCLEOTIDE SEQUENCE</scope>
    <source>
        <strain evidence="1">Berkeley</strain>
    </source>
</reference>
<name>A0ACC2S8L2_9FUNG</name>
<keyword evidence="2" id="KW-1185">Reference proteome</keyword>
<comment type="caution">
    <text evidence="1">The sequence shown here is derived from an EMBL/GenBank/DDBJ whole genome shotgun (WGS) entry which is preliminary data.</text>
</comment>
<evidence type="ECO:0000313" key="2">
    <source>
        <dbReference type="Proteomes" id="UP001165960"/>
    </source>
</evidence>
<evidence type="ECO:0000313" key="1">
    <source>
        <dbReference type="EMBL" id="KAJ9058491.1"/>
    </source>
</evidence>